<proteinExistence type="predicted"/>
<dbReference type="AlphaFoldDB" id="D4CXH8"/>
<dbReference type="EMBL" id="ACJY01000099">
    <property type="protein sequence ID" value="EFE86098.1"/>
    <property type="molecule type" value="Genomic_DNA"/>
</dbReference>
<reference evidence="1 2" key="1">
    <citation type="submission" date="2010-02" db="EMBL/GenBank/DDBJ databases">
        <authorList>
            <person name="Weinstock G."/>
            <person name="Sodergren E."/>
            <person name="Clifton S."/>
            <person name="Fulton L."/>
            <person name="Fulton B."/>
            <person name="Courtney L."/>
            <person name="Fronick C."/>
            <person name="Harrison M."/>
            <person name="Strong C."/>
            <person name="Farmer C."/>
            <person name="Delahaunty K."/>
            <person name="Markovic C."/>
            <person name="Hall O."/>
            <person name="Minx P."/>
            <person name="Tomlinson C."/>
            <person name="Mitreva M."/>
            <person name="Nelson J."/>
            <person name="Hou S."/>
            <person name="Wollam A."/>
            <person name="Pepin K.H."/>
            <person name="Johnson M."/>
            <person name="Bhonagiri V."/>
            <person name="Zhang X."/>
            <person name="Suruliraj S."/>
            <person name="Warren W."/>
            <person name="Chinwalla A."/>
            <person name="Mardis E.R."/>
            <person name="Wilson R.K."/>
        </authorList>
    </citation>
    <scope>NUCLEOTIDE SEQUENCE [LARGE SCALE GENOMIC DNA]</scope>
    <source>
        <strain evidence="1 2">ATCC 33693</strain>
    </source>
</reference>
<name>D4CXH8_9FUSO</name>
<dbReference type="HOGENOM" id="CLU_1862287_0_0_0"/>
<evidence type="ECO:0000313" key="1">
    <source>
        <dbReference type="EMBL" id="EFE86098.1"/>
    </source>
</evidence>
<comment type="caution">
    <text evidence="1">The sequence shown here is derived from an EMBL/GenBank/DDBJ whole genome shotgun (WGS) entry which is preliminary data.</text>
</comment>
<evidence type="ECO:0000313" key="2">
    <source>
        <dbReference type="Proteomes" id="UP000003748"/>
    </source>
</evidence>
<organism evidence="1 2">
    <name type="scientific">Fusobacterium periodonticum ATCC 33693</name>
    <dbReference type="NCBI Taxonomy" id="546275"/>
    <lineage>
        <taxon>Bacteria</taxon>
        <taxon>Fusobacteriati</taxon>
        <taxon>Fusobacteriota</taxon>
        <taxon>Fusobacteriia</taxon>
        <taxon>Fusobacteriales</taxon>
        <taxon>Fusobacteriaceae</taxon>
        <taxon>Fusobacterium</taxon>
    </lineage>
</organism>
<protein>
    <submittedName>
        <fullName evidence="1">Uncharacterized protein</fullName>
    </submittedName>
</protein>
<dbReference type="GeneID" id="78420312"/>
<sequence>MLSKFKNTKILEINEIRNEEQESDGLNSIEFLKIKTNKGFFLLAYIELENNLNEINILNKEETFKKLIGKKINNVKGDLSEEENDSKIKTTTTFTFTTEEKEEIKLSIELKNKNTLGIANRYVLRVFISFTALEDLF</sequence>
<gene>
    <name evidence="1" type="ORF">FUSPEROL_02139</name>
</gene>
<dbReference type="STRING" id="546275.FUSPEROL_02139"/>
<dbReference type="Proteomes" id="UP000003748">
    <property type="component" value="Unassembled WGS sequence"/>
</dbReference>
<accession>D4CXH8</accession>
<dbReference type="RefSeq" id="WP_005974923.1">
    <property type="nucleotide sequence ID" value="NZ_GG665898.1"/>
</dbReference>